<feature type="transmembrane region" description="Helical" evidence="1">
    <location>
        <begin position="58"/>
        <end position="80"/>
    </location>
</feature>
<keyword evidence="1" id="KW-0472">Membrane</keyword>
<feature type="transmembrane region" description="Helical" evidence="1">
    <location>
        <begin position="86"/>
        <end position="104"/>
    </location>
</feature>
<reference evidence="2 3" key="1">
    <citation type="submission" date="2019-03" db="EMBL/GenBank/DDBJ databases">
        <title>Sequencing the genomes of 1000 actinobacteria strains.</title>
        <authorList>
            <person name="Klenk H.-P."/>
        </authorList>
    </citation>
    <scope>NUCLEOTIDE SEQUENCE [LARGE SCALE GENOMIC DNA]</scope>
    <source>
        <strain evidence="2 3">DSM 43805</strain>
    </source>
</reference>
<keyword evidence="1" id="KW-0812">Transmembrane</keyword>
<feature type="transmembrane region" description="Helical" evidence="1">
    <location>
        <begin position="34"/>
        <end position="51"/>
    </location>
</feature>
<sequence length="115" mass="12042">MTVVAWGRLVAAVISVSTFAFLFLHDSWHTDNMFLVPDLILIVALAVAAVLPDRPARTALPVAFAYTGGVLATSAASYAVRDELGLPSLTGAIVALALAGLMTAQHHPQPAKPRP</sequence>
<evidence type="ECO:0000256" key="1">
    <source>
        <dbReference type="SAM" id="Phobius"/>
    </source>
</evidence>
<dbReference type="AlphaFoldDB" id="A0A4R6JWR7"/>
<gene>
    <name evidence="2" type="ORF">C8E87_2800</name>
</gene>
<comment type="caution">
    <text evidence="2">The sequence shown here is derived from an EMBL/GenBank/DDBJ whole genome shotgun (WGS) entry which is preliminary data.</text>
</comment>
<dbReference type="EMBL" id="SNWR01000001">
    <property type="protein sequence ID" value="TDO39125.1"/>
    <property type="molecule type" value="Genomic_DNA"/>
</dbReference>
<feature type="transmembrane region" description="Helical" evidence="1">
    <location>
        <begin position="9"/>
        <end position="28"/>
    </location>
</feature>
<protein>
    <submittedName>
        <fullName evidence="2">Uncharacterized protein</fullName>
    </submittedName>
</protein>
<evidence type="ECO:0000313" key="2">
    <source>
        <dbReference type="EMBL" id="TDO39125.1"/>
    </source>
</evidence>
<keyword evidence="3" id="KW-1185">Reference proteome</keyword>
<dbReference type="Proteomes" id="UP000294901">
    <property type="component" value="Unassembled WGS sequence"/>
</dbReference>
<dbReference type="RefSeq" id="WP_166661162.1">
    <property type="nucleotide sequence ID" value="NZ_BOMD01000069.1"/>
</dbReference>
<name>A0A4R6JWR7_9ACTN</name>
<keyword evidence="1" id="KW-1133">Transmembrane helix</keyword>
<organism evidence="2 3">
    <name type="scientific">Paractinoplanes brasiliensis</name>
    <dbReference type="NCBI Taxonomy" id="52695"/>
    <lineage>
        <taxon>Bacteria</taxon>
        <taxon>Bacillati</taxon>
        <taxon>Actinomycetota</taxon>
        <taxon>Actinomycetes</taxon>
        <taxon>Micromonosporales</taxon>
        <taxon>Micromonosporaceae</taxon>
        <taxon>Paractinoplanes</taxon>
    </lineage>
</organism>
<proteinExistence type="predicted"/>
<evidence type="ECO:0000313" key="3">
    <source>
        <dbReference type="Proteomes" id="UP000294901"/>
    </source>
</evidence>
<accession>A0A4R6JWR7</accession>